<sequence length="547" mass="63125">MHKKQIFGIYILFNWYFLESDQSSINESPFEDFNDDTTYDPTSDLDLISDTKCSTNSNATVIIPLQNCLTYDQNDSVFDFDSSESPEIVGLKPNNNIIPRKSKVHEIQTQNVAQKCNNKWKKKRTKCKFCSLEVTNFKRHLERNHTDVKEVIELLTYPKKSKERKQIITLIRNSGNFDEFLRGTLRPIYTTKDKSSTSYYPCANCKGLYSKKFLSRHRKKCMAVNVNENLDKNRHQSASQTLIACAIEGNNTLHKLRVRKEVFDIMKADDISLVAKTDPLICQFGEQYLKKHRRKQMAVVCSNKMRQLARLLIELRRIKNDDKYTLCDAINAVMFDTVIECVKNIGGYDPNTKSYRAPSLSAHIGTSLKQVSNLLMLLLIKKDPIFKFVEDIEIKIQEIKRFNELIVSQWTTEISSLAFKGLNERNWDKPTVLPLTKDIIKFKTYVTEIANIALTTLKDNPNNIKQFKNLVDATLVLTILYNRKRIGDVHYTLLKTYLSNFSTINQDECLNSLSPSEILLTRHYKRVVTGGKGSKPIVILFPPNIQE</sequence>
<dbReference type="OrthoDB" id="6764596at2759"/>
<dbReference type="EMBL" id="OV651820">
    <property type="protein sequence ID" value="CAH1114848.1"/>
    <property type="molecule type" value="Genomic_DNA"/>
</dbReference>
<protein>
    <submittedName>
        <fullName evidence="1">Uncharacterized protein</fullName>
    </submittedName>
</protein>
<name>A0A9P0GMZ4_9CUCU</name>
<evidence type="ECO:0000313" key="1">
    <source>
        <dbReference type="EMBL" id="CAH1114848.1"/>
    </source>
</evidence>
<keyword evidence="2" id="KW-1185">Reference proteome</keyword>
<dbReference type="PANTHER" id="PTHR33480:SF1">
    <property type="entry name" value="TYR RECOMBINASE DOMAIN-CONTAINING PROTEIN"/>
    <property type="match status" value="1"/>
</dbReference>
<dbReference type="Proteomes" id="UP001153636">
    <property type="component" value="Chromosome 8"/>
</dbReference>
<evidence type="ECO:0000313" key="2">
    <source>
        <dbReference type="Proteomes" id="UP001153636"/>
    </source>
</evidence>
<gene>
    <name evidence="1" type="ORF">PSYICH_LOCUS14640</name>
</gene>
<organism evidence="1 2">
    <name type="scientific">Psylliodes chrysocephalus</name>
    <dbReference type="NCBI Taxonomy" id="3402493"/>
    <lineage>
        <taxon>Eukaryota</taxon>
        <taxon>Metazoa</taxon>
        <taxon>Ecdysozoa</taxon>
        <taxon>Arthropoda</taxon>
        <taxon>Hexapoda</taxon>
        <taxon>Insecta</taxon>
        <taxon>Pterygota</taxon>
        <taxon>Neoptera</taxon>
        <taxon>Endopterygota</taxon>
        <taxon>Coleoptera</taxon>
        <taxon>Polyphaga</taxon>
        <taxon>Cucujiformia</taxon>
        <taxon>Chrysomeloidea</taxon>
        <taxon>Chrysomelidae</taxon>
        <taxon>Galerucinae</taxon>
        <taxon>Alticini</taxon>
        <taxon>Psylliodes</taxon>
    </lineage>
</organism>
<dbReference type="PANTHER" id="PTHR33480">
    <property type="entry name" value="SET DOMAIN-CONTAINING PROTEIN-RELATED"/>
    <property type="match status" value="1"/>
</dbReference>
<reference evidence="1" key="1">
    <citation type="submission" date="2022-01" db="EMBL/GenBank/DDBJ databases">
        <authorList>
            <person name="King R."/>
        </authorList>
    </citation>
    <scope>NUCLEOTIDE SEQUENCE</scope>
</reference>
<dbReference type="AlphaFoldDB" id="A0A9P0GMZ4"/>
<accession>A0A9P0GMZ4</accession>
<proteinExistence type="predicted"/>